<dbReference type="Pfam" id="PF08240">
    <property type="entry name" value="ADH_N"/>
    <property type="match status" value="1"/>
</dbReference>
<dbReference type="AlphaFoldDB" id="A0A0D1Z3C9"/>
<evidence type="ECO:0000256" key="3">
    <source>
        <dbReference type="ARBA" id="ARBA00022723"/>
    </source>
</evidence>
<dbReference type="Proteomes" id="UP000053259">
    <property type="component" value="Unassembled WGS sequence"/>
</dbReference>
<comment type="similarity">
    <text evidence="2">Belongs to the zinc-containing alcohol dehydrogenase family.</text>
</comment>
<evidence type="ECO:0000256" key="2">
    <source>
        <dbReference type="ARBA" id="ARBA00008072"/>
    </source>
</evidence>
<dbReference type="STRING" id="253628.A0A0D1Z3C9"/>
<organism evidence="8 9">
    <name type="scientific">Verruconis gallopava</name>
    <dbReference type="NCBI Taxonomy" id="253628"/>
    <lineage>
        <taxon>Eukaryota</taxon>
        <taxon>Fungi</taxon>
        <taxon>Dikarya</taxon>
        <taxon>Ascomycota</taxon>
        <taxon>Pezizomycotina</taxon>
        <taxon>Dothideomycetes</taxon>
        <taxon>Pleosporomycetidae</taxon>
        <taxon>Venturiales</taxon>
        <taxon>Sympoventuriaceae</taxon>
        <taxon>Verruconis</taxon>
    </lineage>
</organism>
<reference evidence="8 9" key="1">
    <citation type="submission" date="2015-01" db="EMBL/GenBank/DDBJ databases">
        <title>The Genome Sequence of Ochroconis gallopava CBS43764.</title>
        <authorList>
            <consortium name="The Broad Institute Genomics Platform"/>
            <person name="Cuomo C."/>
            <person name="de Hoog S."/>
            <person name="Gorbushina A."/>
            <person name="Stielow B."/>
            <person name="Teixiera M."/>
            <person name="Abouelleil A."/>
            <person name="Chapman S.B."/>
            <person name="Priest M."/>
            <person name="Young S.K."/>
            <person name="Wortman J."/>
            <person name="Nusbaum C."/>
            <person name="Birren B."/>
        </authorList>
    </citation>
    <scope>NUCLEOTIDE SEQUENCE [LARGE SCALE GENOMIC DNA]</scope>
    <source>
        <strain evidence="8 9">CBS 43764</strain>
    </source>
</reference>
<keyword evidence="5" id="KW-0560">Oxidoreductase</keyword>
<dbReference type="Gene3D" id="3.90.180.10">
    <property type="entry name" value="Medium-chain alcohol dehydrogenases, catalytic domain"/>
    <property type="match status" value="1"/>
</dbReference>
<dbReference type="HOGENOM" id="CLU_026673_20_1_1"/>
<keyword evidence="9" id="KW-1185">Reference proteome</keyword>
<dbReference type="InterPro" id="IPR020843">
    <property type="entry name" value="ER"/>
</dbReference>
<dbReference type="GO" id="GO:0018455">
    <property type="term" value="F:alcohol dehydrogenase [NAD(P)+] activity"/>
    <property type="evidence" value="ECO:0007669"/>
    <property type="project" value="UniProtKB-ARBA"/>
</dbReference>
<dbReference type="Pfam" id="PF00107">
    <property type="entry name" value="ADH_zinc_N"/>
    <property type="match status" value="1"/>
</dbReference>
<dbReference type="RefSeq" id="XP_016217316.1">
    <property type="nucleotide sequence ID" value="XM_016355300.1"/>
</dbReference>
<dbReference type="PANTHER" id="PTHR42940">
    <property type="entry name" value="ALCOHOL DEHYDROGENASE 1-RELATED"/>
    <property type="match status" value="1"/>
</dbReference>
<evidence type="ECO:0000256" key="1">
    <source>
        <dbReference type="ARBA" id="ARBA00001947"/>
    </source>
</evidence>
<dbReference type="InParanoid" id="A0A0D1Z3C9"/>
<dbReference type="EMBL" id="KN847533">
    <property type="protein sequence ID" value="KIW07447.1"/>
    <property type="molecule type" value="Genomic_DNA"/>
</dbReference>
<dbReference type="Gene3D" id="3.40.50.720">
    <property type="entry name" value="NAD(P)-binding Rossmann-like Domain"/>
    <property type="match status" value="1"/>
</dbReference>
<evidence type="ECO:0000256" key="6">
    <source>
        <dbReference type="ARBA" id="ARBA00023027"/>
    </source>
</evidence>
<proteinExistence type="inferred from homology"/>
<name>A0A0D1Z3C9_9PEZI</name>
<dbReference type="GO" id="GO:0046872">
    <property type="term" value="F:metal ion binding"/>
    <property type="evidence" value="ECO:0007669"/>
    <property type="project" value="UniProtKB-KW"/>
</dbReference>
<dbReference type="SUPFAM" id="SSF51735">
    <property type="entry name" value="NAD(P)-binding Rossmann-fold domains"/>
    <property type="match status" value="1"/>
</dbReference>
<dbReference type="InterPro" id="IPR013149">
    <property type="entry name" value="ADH-like_C"/>
</dbReference>
<dbReference type="PANTHER" id="PTHR42940:SF8">
    <property type="entry name" value="VACUOLAR PROTEIN SORTING-ASSOCIATED PROTEIN 11"/>
    <property type="match status" value="1"/>
</dbReference>
<dbReference type="InterPro" id="IPR036291">
    <property type="entry name" value="NAD(P)-bd_dom_sf"/>
</dbReference>
<dbReference type="InterPro" id="IPR013154">
    <property type="entry name" value="ADH-like_N"/>
</dbReference>
<evidence type="ECO:0000256" key="4">
    <source>
        <dbReference type="ARBA" id="ARBA00022833"/>
    </source>
</evidence>
<evidence type="ECO:0000313" key="8">
    <source>
        <dbReference type="EMBL" id="KIW07447.1"/>
    </source>
</evidence>
<feature type="domain" description="Enoyl reductase (ER)" evidence="7">
    <location>
        <begin position="19"/>
        <end position="351"/>
    </location>
</feature>
<evidence type="ECO:0000256" key="5">
    <source>
        <dbReference type="ARBA" id="ARBA00023002"/>
    </source>
</evidence>
<accession>A0A0D1Z3C9</accession>
<dbReference type="VEuPathDB" id="FungiDB:PV09_02286"/>
<dbReference type="GeneID" id="27310259"/>
<protein>
    <recommendedName>
        <fullName evidence="7">Enoyl reductase (ER) domain-containing protein</fullName>
    </recommendedName>
</protein>
<dbReference type="InterPro" id="IPR011032">
    <property type="entry name" value="GroES-like_sf"/>
</dbReference>
<keyword evidence="3" id="KW-0479">Metal-binding</keyword>
<dbReference type="FunFam" id="3.40.50.720:FF:000039">
    <property type="entry name" value="Alcohol dehydrogenase AdhP"/>
    <property type="match status" value="1"/>
</dbReference>
<comment type="cofactor">
    <cofactor evidence="1">
        <name>Zn(2+)</name>
        <dbReference type="ChEBI" id="CHEBI:29105"/>
    </cofactor>
</comment>
<evidence type="ECO:0000313" key="9">
    <source>
        <dbReference type="Proteomes" id="UP000053259"/>
    </source>
</evidence>
<dbReference type="SMART" id="SM00829">
    <property type="entry name" value="PKS_ER"/>
    <property type="match status" value="1"/>
</dbReference>
<keyword evidence="4" id="KW-0862">Zinc</keyword>
<evidence type="ECO:0000259" key="7">
    <source>
        <dbReference type="SMART" id="SM00829"/>
    </source>
</evidence>
<dbReference type="OrthoDB" id="1879366at2759"/>
<keyword evidence="6" id="KW-0520">NAD</keyword>
<sequence>MEGLSLPKMMKAVQWDSKKREIQINQVPVPEPGENQMLIRIASASLCHSDLMAIRDVFVSVDRPKPVTLGHEGAGYVEKLHPSSSGKGFEIGDPVGFLYIIGSCFECDGCQVHNMHCERSEAHTQGFTFDGFFAEYALVDWHNTMILPKKIDVKLASPLFCAGCTSFNCVESCELQPGQWLTIVGCGGLGQIACQYAKAMGYNVIGIDIEDSILEVVKKIGADYVFNSRTDQDYVKKIKDLTNGKGSDTVAIFSAATSAYKSAPSLVRLGGIILVVGLPDAGVTFNALDIAIGTFRIRGDSTGVPTRMPRAIDFTAKHGIKPETEVYHSLDDVPSMIQKMQNGKATKKMVVSLA</sequence>
<dbReference type="SUPFAM" id="SSF50129">
    <property type="entry name" value="GroES-like"/>
    <property type="match status" value="1"/>
</dbReference>
<gene>
    <name evidence="8" type="ORF">PV09_02286</name>
</gene>